<dbReference type="STRING" id="662367.SAMN05216167_103433"/>
<protein>
    <submittedName>
        <fullName evidence="1">Exopolysaccharide biosynthesis protein YbjH</fullName>
    </submittedName>
</protein>
<dbReference type="Pfam" id="PF06082">
    <property type="entry name" value="YjbH"/>
    <property type="match status" value="1"/>
</dbReference>
<dbReference type="AlphaFoldDB" id="A0A1I1Q1X4"/>
<accession>A0A1I1Q1X4</accession>
<gene>
    <name evidence="1" type="ORF">SAMN05216167_103433</name>
</gene>
<proteinExistence type="predicted"/>
<organism evidence="1 2">
    <name type="scientific">Spirosoma endophyticum</name>
    <dbReference type="NCBI Taxonomy" id="662367"/>
    <lineage>
        <taxon>Bacteria</taxon>
        <taxon>Pseudomonadati</taxon>
        <taxon>Bacteroidota</taxon>
        <taxon>Cytophagia</taxon>
        <taxon>Cytophagales</taxon>
        <taxon>Cytophagaceae</taxon>
        <taxon>Spirosoma</taxon>
    </lineage>
</organism>
<dbReference type="Proteomes" id="UP000198598">
    <property type="component" value="Unassembled WGS sequence"/>
</dbReference>
<name>A0A1I1Q1X4_9BACT</name>
<evidence type="ECO:0000313" key="1">
    <source>
        <dbReference type="EMBL" id="SFD13233.1"/>
    </source>
</evidence>
<reference evidence="1 2" key="1">
    <citation type="submission" date="2016-10" db="EMBL/GenBank/DDBJ databases">
        <authorList>
            <person name="de Groot N.N."/>
        </authorList>
    </citation>
    <scope>NUCLEOTIDE SEQUENCE [LARGE SCALE GENOMIC DNA]</scope>
    <source>
        <strain evidence="1 2">DSM 26130</strain>
    </source>
</reference>
<keyword evidence="2" id="KW-1185">Reference proteome</keyword>
<evidence type="ECO:0000313" key="2">
    <source>
        <dbReference type="Proteomes" id="UP000198598"/>
    </source>
</evidence>
<dbReference type="InterPro" id="IPR010344">
    <property type="entry name" value="YbjH"/>
</dbReference>
<dbReference type="RefSeq" id="WP_093825944.1">
    <property type="nucleotide sequence ID" value="NZ_FOLQ01000003.1"/>
</dbReference>
<dbReference type="EMBL" id="FOLQ01000003">
    <property type="protein sequence ID" value="SFD13233.1"/>
    <property type="molecule type" value="Genomic_DNA"/>
</dbReference>
<sequence length="266" mass="29707">MGQLYFSNCVRNLGRLLVMALLLAGISPLVKAQVNIAGKPGLIYIPSARVLDDGMFWAGCNYNPINYAFRFNKTNSESIYFVNLSLLPRLEINLSLLRPNGPVPFGARGIGDRQLDLKYVFLTERSRRPAVALIISAPFGIDNSLETYALVATKSITLTADLQVEVTGGMGSPYYIYRDEKNDQNSGIFSNFTWRDKREKPYYYLAGPFGGLVLRYKTKGGLLVEWDSQHLNVGAYTTLWKHWTIQGGLINGNQVTLGTSYSFSLH</sequence>
<dbReference type="OrthoDB" id="947745at2"/>